<name>A0A6B1DAY4_9CHLR</name>
<evidence type="ECO:0000313" key="1">
    <source>
        <dbReference type="EMBL" id="MYC96784.1"/>
    </source>
</evidence>
<comment type="caution">
    <text evidence="1">The sequence shown here is derived from an EMBL/GenBank/DDBJ whole genome shotgun (WGS) entry which is preliminary data.</text>
</comment>
<dbReference type="AlphaFoldDB" id="A0A6B1DAY4"/>
<protein>
    <submittedName>
        <fullName evidence="1">BrnT family toxin</fullName>
    </submittedName>
</protein>
<reference evidence="1" key="1">
    <citation type="submission" date="2019-09" db="EMBL/GenBank/DDBJ databases">
        <title>Characterisation of the sponge microbiome using genome-centric metagenomics.</title>
        <authorList>
            <person name="Engelberts J.P."/>
            <person name="Robbins S.J."/>
            <person name="De Goeij J.M."/>
            <person name="Aranda M."/>
            <person name="Bell S.C."/>
            <person name="Webster N.S."/>
        </authorList>
    </citation>
    <scope>NUCLEOTIDE SEQUENCE</scope>
    <source>
        <strain evidence="1">SB0661_bin_32</strain>
    </source>
</reference>
<dbReference type="Gene3D" id="3.10.450.530">
    <property type="entry name" value="Ribonuclease toxin, BrnT, of type II toxin-antitoxin system"/>
    <property type="match status" value="1"/>
</dbReference>
<proteinExistence type="predicted"/>
<accession>A0A6B1DAY4</accession>
<sequence>MYISELYWDDYRIEHISQHDVEPDEVWEACEDPFHLSRRHGRDRYLLYGQTSDGRYLFVVLEYFEDSVYKPITARDMTDREKGRFRRLRK</sequence>
<dbReference type="InterPro" id="IPR038573">
    <property type="entry name" value="BrnT_sf"/>
</dbReference>
<dbReference type="EMBL" id="VXMH01000096">
    <property type="protein sequence ID" value="MYC96784.1"/>
    <property type="molecule type" value="Genomic_DNA"/>
</dbReference>
<dbReference type="Pfam" id="PF04365">
    <property type="entry name" value="BrnT_toxin"/>
    <property type="match status" value="1"/>
</dbReference>
<organism evidence="1">
    <name type="scientific">Caldilineaceae bacterium SB0661_bin_32</name>
    <dbReference type="NCBI Taxonomy" id="2605255"/>
    <lineage>
        <taxon>Bacteria</taxon>
        <taxon>Bacillati</taxon>
        <taxon>Chloroflexota</taxon>
        <taxon>Caldilineae</taxon>
        <taxon>Caldilineales</taxon>
        <taxon>Caldilineaceae</taxon>
    </lineage>
</organism>
<gene>
    <name evidence="1" type="ORF">F4X14_17600</name>
</gene>
<dbReference type="InterPro" id="IPR007460">
    <property type="entry name" value="BrnT_toxin"/>
</dbReference>